<feature type="non-terminal residue" evidence="2">
    <location>
        <position position="1"/>
    </location>
</feature>
<evidence type="ECO:0000313" key="2">
    <source>
        <dbReference type="EMBL" id="EFC96162.1"/>
    </source>
</evidence>
<accession>D3APU8</accession>
<name>D3APU8_9FIRM</name>
<gene>
    <name evidence="2" type="ORF">CLOSTHATH_05652</name>
</gene>
<feature type="compositionally biased region" description="Basic residues" evidence="1">
    <location>
        <begin position="37"/>
        <end position="46"/>
    </location>
</feature>
<sequence length="64" mass="7577">FRGNPHLSERSEFGDFSWFLEKFCTFRSTYARNRNWKDRRKRRSQSGRRGTGQGVNGNLTGCIF</sequence>
<dbReference type="RefSeq" id="WP_006776072.1">
    <property type="nucleotide sequence ID" value="NZ_GG667766.1"/>
</dbReference>
<evidence type="ECO:0000313" key="3">
    <source>
        <dbReference type="Proteomes" id="UP000004968"/>
    </source>
</evidence>
<feature type="region of interest" description="Disordered" evidence="1">
    <location>
        <begin position="37"/>
        <end position="64"/>
    </location>
</feature>
<organism evidence="2 3">
    <name type="scientific">Hungatella hathewayi DSM 13479</name>
    <dbReference type="NCBI Taxonomy" id="566550"/>
    <lineage>
        <taxon>Bacteria</taxon>
        <taxon>Bacillati</taxon>
        <taxon>Bacillota</taxon>
        <taxon>Clostridia</taxon>
        <taxon>Lachnospirales</taxon>
        <taxon>Lachnospiraceae</taxon>
        <taxon>Hungatella</taxon>
    </lineage>
</organism>
<dbReference type="Proteomes" id="UP000004968">
    <property type="component" value="Unassembled WGS sequence"/>
</dbReference>
<dbReference type="EMBL" id="ACIO01000610">
    <property type="protein sequence ID" value="EFC96162.1"/>
    <property type="molecule type" value="Genomic_DNA"/>
</dbReference>
<comment type="caution">
    <text evidence="2">The sequence shown here is derived from an EMBL/GenBank/DDBJ whole genome shotgun (WGS) entry which is preliminary data.</text>
</comment>
<proteinExistence type="predicted"/>
<protein>
    <submittedName>
        <fullName evidence="2">Uncharacterized protein</fullName>
    </submittedName>
</protein>
<reference evidence="2 3" key="1">
    <citation type="submission" date="2010-01" db="EMBL/GenBank/DDBJ databases">
        <authorList>
            <person name="Weinstock G."/>
            <person name="Sodergren E."/>
            <person name="Clifton S."/>
            <person name="Fulton L."/>
            <person name="Fulton B."/>
            <person name="Courtney L."/>
            <person name="Fronick C."/>
            <person name="Harrison M."/>
            <person name="Strong C."/>
            <person name="Farmer C."/>
            <person name="Delahaunty K."/>
            <person name="Markovic C."/>
            <person name="Hall O."/>
            <person name="Minx P."/>
            <person name="Tomlinson C."/>
            <person name="Mitreva M."/>
            <person name="Nelson J."/>
            <person name="Hou S."/>
            <person name="Wollam A."/>
            <person name="Pepin K.H."/>
            <person name="Johnson M."/>
            <person name="Bhonagiri V."/>
            <person name="Nash W.E."/>
            <person name="Warren W."/>
            <person name="Chinwalla A."/>
            <person name="Mardis E.R."/>
            <person name="Wilson R.K."/>
        </authorList>
    </citation>
    <scope>NUCLEOTIDE SEQUENCE [LARGE SCALE GENOMIC DNA]</scope>
    <source>
        <strain evidence="2 3">DSM 13479</strain>
    </source>
</reference>
<dbReference type="AlphaFoldDB" id="D3APU8"/>
<evidence type="ECO:0000256" key="1">
    <source>
        <dbReference type="SAM" id="MobiDB-lite"/>
    </source>
</evidence>
<dbReference type="HOGENOM" id="CLU_2872912_0_0_9"/>